<accession>A0ABW0WSV9</accession>
<name>A0ABW0WSV9_STRNO</name>
<dbReference type="Proteomes" id="UP001596065">
    <property type="component" value="Unassembled WGS sequence"/>
</dbReference>
<dbReference type="InterPro" id="IPR014161">
    <property type="entry name" value="Tol-Pal_TolA"/>
</dbReference>
<dbReference type="SUPFAM" id="SSF74653">
    <property type="entry name" value="TolA/TonB C-terminal domain"/>
    <property type="match status" value="1"/>
</dbReference>
<comment type="caution">
    <text evidence="1">The sequence shown here is derived from an EMBL/GenBank/DDBJ whole genome shotgun (WGS) entry which is preliminary data.</text>
</comment>
<dbReference type="Pfam" id="PF06519">
    <property type="entry name" value="TolA"/>
    <property type="match status" value="1"/>
</dbReference>
<proteinExistence type="predicted"/>
<reference evidence="2" key="1">
    <citation type="journal article" date="2019" name="Int. J. Syst. Evol. Microbiol.">
        <title>The Global Catalogue of Microorganisms (GCM) 10K type strain sequencing project: providing services to taxonomists for standard genome sequencing and annotation.</title>
        <authorList>
            <consortium name="The Broad Institute Genomics Platform"/>
            <consortium name="The Broad Institute Genome Sequencing Center for Infectious Disease"/>
            <person name="Wu L."/>
            <person name="Ma J."/>
        </authorList>
    </citation>
    <scope>NUCLEOTIDE SEQUENCE [LARGE SCALE GENOMIC DNA]</scope>
    <source>
        <strain evidence="2">KCTC 5701</strain>
    </source>
</reference>
<sequence>MNSAIAEGGDPKLCKAAISAVTHAKIPPAPDENTWQIFKNAPLDFRP</sequence>
<keyword evidence="2" id="KW-1185">Reference proteome</keyword>
<evidence type="ECO:0000313" key="1">
    <source>
        <dbReference type="EMBL" id="MFC5661347.1"/>
    </source>
</evidence>
<dbReference type="RefSeq" id="WP_241753852.1">
    <property type="nucleotide sequence ID" value="NZ_JBHSOE010000348.1"/>
</dbReference>
<gene>
    <name evidence="1" type="ORF">ACFP3J_39195</name>
</gene>
<evidence type="ECO:0000313" key="2">
    <source>
        <dbReference type="Proteomes" id="UP001596065"/>
    </source>
</evidence>
<organism evidence="1 2">
    <name type="scientific">Streptomyces nogalater</name>
    <dbReference type="NCBI Taxonomy" id="38314"/>
    <lineage>
        <taxon>Bacteria</taxon>
        <taxon>Bacillati</taxon>
        <taxon>Actinomycetota</taxon>
        <taxon>Actinomycetes</taxon>
        <taxon>Kitasatosporales</taxon>
        <taxon>Streptomycetaceae</taxon>
        <taxon>Streptomyces</taxon>
    </lineage>
</organism>
<protein>
    <submittedName>
        <fullName evidence="1">Cell envelope integrity TolA C-terminal domain-containing protein</fullName>
    </submittedName>
</protein>
<dbReference type="EMBL" id="JBHSOE010000348">
    <property type="protein sequence ID" value="MFC5661347.1"/>
    <property type="molecule type" value="Genomic_DNA"/>
</dbReference>
<dbReference type="Gene3D" id="3.30.1150.10">
    <property type="match status" value="1"/>
</dbReference>